<organism evidence="1 2">
    <name type="scientific">Actibacterium mucosum KCTC 23349</name>
    <dbReference type="NCBI Taxonomy" id="1454373"/>
    <lineage>
        <taxon>Bacteria</taxon>
        <taxon>Pseudomonadati</taxon>
        <taxon>Pseudomonadota</taxon>
        <taxon>Alphaproteobacteria</taxon>
        <taxon>Rhodobacterales</taxon>
        <taxon>Roseobacteraceae</taxon>
        <taxon>Actibacterium</taxon>
    </lineage>
</organism>
<comment type="caution">
    <text evidence="1">The sequence shown here is derived from an EMBL/GenBank/DDBJ whole genome shotgun (WGS) entry which is preliminary data.</text>
</comment>
<evidence type="ECO:0000313" key="2">
    <source>
        <dbReference type="Proteomes" id="UP000026249"/>
    </source>
</evidence>
<dbReference type="STRING" id="1454373.ACMU_13515"/>
<reference evidence="1 2" key="1">
    <citation type="submission" date="2014-03" db="EMBL/GenBank/DDBJ databases">
        <title>Draft Genome Sequence of Actibacterium mucosum KCTC 23349, a Marine Alphaproteobacterium with Complex Ionic Requirements Isolated from Mediterranean Seawater at Malvarrosa Beach, Valencia, Spain.</title>
        <authorList>
            <person name="Arahal D.R."/>
            <person name="Shao Z."/>
            <person name="Lai Q."/>
            <person name="Pujalte M.J."/>
        </authorList>
    </citation>
    <scope>NUCLEOTIDE SEQUENCE [LARGE SCALE GENOMIC DNA]</scope>
    <source>
        <strain evidence="1 2">KCTC 23349</strain>
    </source>
</reference>
<keyword evidence="2" id="KW-1185">Reference proteome</keyword>
<name>A0A037ZGW6_9RHOB</name>
<protein>
    <submittedName>
        <fullName evidence="1">Uncharacterized protein</fullName>
    </submittedName>
</protein>
<dbReference type="RefSeq" id="WP_035259589.1">
    <property type="nucleotide sequence ID" value="NZ_JFKE01000004.1"/>
</dbReference>
<dbReference type="Proteomes" id="UP000026249">
    <property type="component" value="Unassembled WGS sequence"/>
</dbReference>
<gene>
    <name evidence="1" type="ORF">ACMU_13515</name>
</gene>
<dbReference type="AlphaFoldDB" id="A0A037ZGW6"/>
<dbReference type="EMBL" id="JFKE01000004">
    <property type="protein sequence ID" value="KAJ55700.1"/>
    <property type="molecule type" value="Genomic_DNA"/>
</dbReference>
<proteinExistence type="predicted"/>
<evidence type="ECO:0000313" key="1">
    <source>
        <dbReference type="EMBL" id="KAJ55700.1"/>
    </source>
</evidence>
<accession>A0A037ZGW6</accession>
<sequence length="217" mass="24572">MAGILMLLSLLAFSRVPPELNAFGMQLLPPRVAAREMQTDMNTENLPWSERGKSYLLKACLEASGQQSLALFPAAYRVNLAENCRNLATRFAERSPSYGLAKLVAAQSEGEIGDTAAFVQLMRESQERTRFEGWQAAWRVRTSVRYGAPEDVPGLAEVIAADFRVMNLSRDHRTLLAKDYRRFPEWREAISMAMLETPEDMQRRFLSAVRKQLKDGQ</sequence>